<reference evidence="1 2" key="2">
    <citation type="journal article" date="2009" name="PLoS ONE">
        <title>An integrated genetic and cytogenetic map of the cucumber genome.</title>
        <authorList>
            <person name="Ren Y."/>
            <person name="Zhang Z."/>
            <person name="Liu J."/>
            <person name="Staub J.E."/>
            <person name="Han Y."/>
            <person name="Cheng Z."/>
            <person name="Li X."/>
            <person name="Lu J."/>
            <person name="Miao H."/>
            <person name="Kang H."/>
            <person name="Xie B."/>
            <person name="Gu X."/>
            <person name="Wang X."/>
            <person name="Du Y."/>
            <person name="Jin W."/>
            <person name="Huang S."/>
        </authorList>
    </citation>
    <scope>NUCLEOTIDE SEQUENCE [LARGE SCALE GENOMIC DNA]</scope>
    <source>
        <strain evidence="2">cv. 9930</strain>
    </source>
</reference>
<organism evidence="1 2">
    <name type="scientific">Cucumis sativus</name>
    <name type="common">Cucumber</name>
    <dbReference type="NCBI Taxonomy" id="3659"/>
    <lineage>
        <taxon>Eukaryota</taxon>
        <taxon>Viridiplantae</taxon>
        <taxon>Streptophyta</taxon>
        <taxon>Embryophyta</taxon>
        <taxon>Tracheophyta</taxon>
        <taxon>Spermatophyta</taxon>
        <taxon>Magnoliopsida</taxon>
        <taxon>eudicotyledons</taxon>
        <taxon>Gunneridae</taxon>
        <taxon>Pentapetalae</taxon>
        <taxon>rosids</taxon>
        <taxon>fabids</taxon>
        <taxon>Cucurbitales</taxon>
        <taxon>Cucurbitaceae</taxon>
        <taxon>Benincaseae</taxon>
        <taxon>Cucumis</taxon>
    </lineage>
</organism>
<dbReference type="Gramene" id="KGN59275">
    <property type="protein sequence ID" value="KGN59275"/>
    <property type="gene ID" value="Csa_3G798620"/>
</dbReference>
<reference evidence="1 2" key="3">
    <citation type="journal article" date="2010" name="BMC Genomics">
        <title>Transcriptome sequencing and comparative analysis of cucumber flowers with different sex types.</title>
        <authorList>
            <person name="Guo S."/>
            <person name="Zheng Y."/>
            <person name="Joung J.G."/>
            <person name="Liu S."/>
            <person name="Zhang Z."/>
            <person name="Crasta O.R."/>
            <person name="Sobral B.W."/>
            <person name="Xu Y."/>
            <person name="Huang S."/>
            <person name="Fei Z."/>
        </authorList>
    </citation>
    <scope>NUCLEOTIDE SEQUENCE [LARGE SCALE GENOMIC DNA]</scope>
    <source>
        <strain evidence="2">cv. 9930</strain>
    </source>
</reference>
<gene>
    <name evidence="1" type="ORF">Csa_3G798620</name>
</gene>
<reference evidence="1 2" key="4">
    <citation type="journal article" date="2011" name="BMC Genomics">
        <title>RNA-Seq improves annotation of protein-coding genes in the cucumber genome.</title>
        <authorList>
            <person name="Li Z."/>
            <person name="Zhang Z."/>
            <person name="Yan P."/>
            <person name="Huang S."/>
            <person name="Fei Z."/>
            <person name="Lin K."/>
        </authorList>
    </citation>
    <scope>NUCLEOTIDE SEQUENCE [LARGE SCALE GENOMIC DNA]</scope>
    <source>
        <strain evidence="2">cv. 9930</strain>
    </source>
</reference>
<evidence type="ECO:0000313" key="2">
    <source>
        <dbReference type="Proteomes" id="UP000029981"/>
    </source>
</evidence>
<evidence type="ECO:0000313" key="1">
    <source>
        <dbReference type="EMBL" id="KGN59275.1"/>
    </source>
</evidence>
<accession>A0A0A0LB82</accession>
<keyword evidence="2" id="KW-1185">Reference proteome</keyword>
<sequence length="84" mass="9421">MMLSVSLLELNSIENLRFRIQSLISSFHICCEGRKGLAGWLSPFQQSRGGHQWAQQEKGEGYLCFRVQPVSGGGSDSDWFQLVS</sequence>
<protein>
    <submittedName>
        <fullName evidence="1">Uncharacterized protein</fullName>
    </submittedName>
</protein>
<name>A0A0A0LB82_CUCSA</name>
<dbReference type="EMBL" id="CM002924">
    <property type="protein sequence ID" value="KGN59275.1"/>
    <property type="molecule type" value="Genomic_DNA"/>
</dbReference>
<dbReference type="Proteomes" id="UP000029981">
    <property type="component" value="Chromosome 3"/>
</dbReference>
<reference evidence="1 2" key="1">
    <citation type="journal article" date="2009" name="Nat. Genet.">
        <title>The genome of the cucumber, Cucumis sativus L.</title>
        <authorList>
            <person name="Huang S."/>
            <person name="Li R."/>
            <person name="Zhang Z."/>
            <person name="Li L."/>
            <person name="Gu X."/>
            <person name="Fan W."/>
            <person name="Lucas W.J."/>
            <person name="Wang X."/>
            <person name="Xie B."/>
            <person name="Ni P."/>
            <person name="Ren Y."/>
            <person name="Zhu H."/>
            <person name="Li J."/>
            <person name="Lin K."/>
            <person name="Jin W."/>
            <person name="Fei Z."/>
            <person name="Li G."/>
            <person name="Staub J."/>
            <person name="Kilian A."/>
            <person name="van der Vossen E.A."/>
            <person name="Wu Y."/>
            <person name="Guo J."/>
            <person name="He J."/>
            <person name="Jia Z."/>
            <person name="Ren Y."/>
            <person name="Tian G."/>
            <person name="Lu Y."/>
            <person name="Ruan J."/>
            <person name="Qian W."/>
            <person name="Wang M."/>
            <person name="Huang Q."/>
            <person name="Li B."/>
            <person name="Xuan Z."/>
            <person name="Cao J."/>
            <person name="Asan"/>
            <person name="Wu Z."/>
            <person name="Zhang J."/>
            <person name="Cai Q."/>
            <person name="Bai Y."/>
            <person name="Zhao B."/>
            <person name="Han Y."/>
            <person name="Li Y."/>
            <person name="Li X."/>
            <person name="Wang S."/>
            <person name="Shi Q."/>
            <person name="Liu S."/>
            <person name="Cho W.K."/>
            <person name="Kim J.Y."/>
            <person name="Xu Y."/>
            <person name="Heller-Uszynska K."/>
            <person name="Miao H."/>
            <person name="Cheng Z."/>
            <person name="Zhang S."/>
            <person name="Wu J."/>
            <person name="Yang Y."/>
            <person name="Kang H."/>
            <person name="Li M."/>
            <person name="Liang H."/>
            <person name="Ren X."/>
            <person name="Shi Z."/>
            <person name="Wen M."/>
            <person name="Jian M."/>
            <person name="Yang H."/>
            <person name="Zhang G."/>
            <person name="Yang Z."/>
            <person name="Chen R."/>
            <person name="Liu S."/>
            <person name="Li J."/>
            <person name="Ma L."/>
            <person name="Liu H."/>
            <person name="Zhou Y."/>
            <person name="Zhao J."/>
            <person name="Fang X."/>
            <person name="Li G."/>
            <person name="Fang L."/>
            <person name="Li Y."/>
            <person name="Liu D."/>
            <person name="Zheng H."/>
            <person name="Zhang Y."/>
            <person name="Qin N."/>
            <person name="Li Z."/>
            <person name="Yang G."/>
            <person name="Yang S."/>
            <person name="Bolund L."/>
            <person name="Kristiansen K."/>
            <person name="Zheng H."/>
            <person name="Li S."/>
            <person name="Zhang X."/>
            <person name="Yang H."/>
            <person name="Wang J."/>
            <person name="Sun R."/>
            <person name="Zhang B."/>
            <person name="Jiang S."/>
            <person name="Wang J."/>
            <person name="Du Y."/>
            <person name="Li S."/>
        </authorList>
    </citation>
    <scope>NUCLEOTIDE SEQUENCE [LARGE SCALE GENOMIC DNA]</scope>
    <source>
        <strain evidence="2">cv. 9930</strain>
    </source>
</reference>
<dbReference type="AlphaFoldDB" id="A0A0A0LB82"/>
<proteinExistence type="predicted"/>